<dbReference type="PANTHER" id="PTHR12589:SF8">
    <property type="entry name" value="6-CARBOXY-5,6,7,8-TETRAHYDROPTERIN SYNTHASE"/>
    <property type="match status" value="1"/>
</dbReference>
<accession>A0A381Y362</accession>
<evidence type="ECO:0008006" key="2">
    <source>
        <dbReference type="Google" id="ProtNLM"/>
    </source>
</evidence>
<dbReference type="PANTHER" id="PTHR12589">
    <property type="entry name" value="PYRUVOYL TETRAHYDROBIOPTERIN SYNTHASE"/>
    <property type="match status" value="1"/>
</dbReference>
<dbReference type="EMBL" id="UINC01017225">
    <property type="protein sequence ID" value="SVA71122.1"/>
    <property type="molecule type" value="Genomic_DNA"/>
</dbReference>
<protein>
    <recommendedName>
        <fullName evidence="2">6-carboxy-5,6,7,8-tetrahydropterin synthase</fullName>
    </recommendedName>
</protein>
<dbReference type="InterPro" id="IPR038418">
    <property type="entry name" value="6-PTP_synth/QueD_sf"/>
</dbReference>
<dbReference type="InterPro" id="IPR007115">
    <property type="entry name" value="6-PTP_synth/QueD"/>
</dbReference>
<dbReference type="AlphaFoldDB" id="A0A381Y362"/>
<dbReference type="SUPFAM" id="SSF55620">
    <property type="entry name" value="Tetrahydrobiopterin biosynthesis enzymes-like"/>
    <property type="match status" value="1"/>
</dbReference>
<dbReference type="Pfam" id="PF01242">
    <property type="entry name" value="PTPS"/>
    <property type="match status" value="1"/>
</dbReference>
<dbReference type="PIRSF" id="PIRSF006113">
    <property type="entry name" value="PTP_synth"/>
    <property type="match status" value="1"/>
</dbReference>
<name>A0A381Y362_9ZZZZ</name>
<gene>
    <name evidence="1" type="ORF">METZ01_LOCUS123976</name>
</gene>
<sequence length="122" mass="13976">MYEVTVKTGFSAAHQLRYYDGKYENLHGHNWTAIVTVETKELDKIGLGVDFVVLKKNVADILSRLDYKNINEVPPFDLENPSAENISRWLFGELATLMNSDNARLKRVEIKEFDDCGAAYFE</sequence>
<reference evidence="1" key="1">
    <citation type="submission" date="2018-05" db="EMBL/GenBank/DDBJ databases">
        <authorList>
            <person name="Lanie J.A."/>
            <person name="Ng W.-L."/>
            <person name="Kazmierczak K.M."/>
            <person name="Andrzejewski T.M."/>
            <person name="Davidsen T.M."/>
            <person name="Wayne K.J."/>
            <person name="Tettelin H."/>
            <person name="Glass J.I."/>
            <person name="Rusch D."/>
            <person name="Podicherti R."/>
            <person name="Tsui H.-C.T."/>
            <person name="Winkler M.E."/>
        </authorList>
    </citation>
    <scope>NUCLEOTIDE SEQUENCE</scope>
</reference>
<evidence type="ECO:0000313" key="1">
    <source>
        <dbReference type="EMBL" id="SVA71122.1"/>
    </source>
</evidence>
<organism evidence="1">
    <name type="scientific">marine metagenome</name>
    <dbReference type="NCBI Taxonomy" id="408172"/>
    <lineage>
        <taxon>unclassified sequences</taxon>
        <taxon>metagenomes</taxon>
        <taxon>ecological metagenomes</taxon>
    </lineage>
</organism>
<dbReference type="Gene3D" id="3.30.479.10">
    <property type="entry name" value="6-pyruvoyl tetrahydropterin synthase/QueD"/>
    <property type="match status" value="1"/>
</dbReference>
<proteinExistence type="predicted"/>